<dbReference type="Gene3D" id="1.20.930.20">
    <property type="entry name" value="Adaptor protein Cbl, N-terminal domain"/>
    <property type="match status" value="1"/>
</dbReference>
<dbReference type="InterPro" id="IPR059179">
    <property type="entry name" value="MLKL-like_MCAfunc"/>
</dbReference>
<dbReference type="EMBL" id="JACAZI010000002">
    <property type="protein sequence ID" value="KAF7369289.1"/>
    <property type="molecule type" value="Genomic_DNA"/>
</dbReference>
<dbReference type="AlphaFoldDB" id="A0A8H6Z2H9"/>
<dbReference type="InterPro" id="IPR036537">
    <property type="entry name" value="Adaptor_Cbl_N_dom_sf"/>
</dbReference>
<evidence type="ECO:0000313" key="2">
    <source>
        <dbReference type="Proteomes" id="UP000620124"/>
    </source>
</evidence>
<proteinExistence type="predicted"/>
<dbReference type="GO" id="GO:0007166">
    <property type="term" value="P:cell surface receptor signaling pathway"/>
    <property type="evidence" value="ECO:0007669"/>
    <property type="project" value="InterPro"/>
</dbReference>
<reference evidence="1" key="1">
    <citation type="submission" date="2020-05" db="EMBL/GenBank/DDBJ databases">
        <title>Mycena genomes resolve the evolution of fungal bioluminescence.</title>
        <authorList>
            <person name="Tsai I.J."/>
        </authorList>
    </citation>
    <scope>NUCLEOTIDE SEQUENCE</scope>
    <source>
        <strain evidence="1">CCC161011</strain>
    </source>
</reference>
<gene>
    <name evidence="1" type="ORF">MVEN_00256700</name>
</gene>
<protein>
    <submittedName>
        <fullName evidence="1">Uncharacterized protein</fullName>
    </submittedName>
</protein>
<dbReference type="OrthoDB" id="3266391at2759"/>
<keyword evidence="2" id="KW-1185">Reference proteome</keyword>
<comment type="caution">
    <text evidence="1">The sequence shown here is derived from an EMBL/GenBank/DDBJ whole genome shotgun (WGS) entry which is preliminary data.</text>
</comment>
<dbReference type="Proteomes" id="UP000620124">
    <property type="component" value="Unassembled WGS sequence"/>
</dbReference>
<name>A0A8H6Z2H9_9AGAR</name>
<accession>A0A8H6Z2H9</accession>
<organism evidence="1 2">
    <name type="scientific">Mycena venus</name>
    <dbReference type="NCBI Taxonomy" id="2733690"/>
    <lineage>
        <taxon>Eukaryota</taxon>
        <taxon>Fungi</taxon>
        <taxon>Dikarya</taxon>
        <taxon>Basidiomycota</taxon>
        <taxon>Agaricomycotina</taxon>
        <taxon>Agaricomycetes</taxon>
        <taxon>Agaricomycetidae</taxon>
        <taxon>Agaricales</taxon>
        <taxon>Marasmiineae</taxon>
        <taxon>Mycenaceae</taxon>
        <taxon>Mycena</taxon>
    </lineage>
</organism>
<sequence>MRFLFPSRARLKALRPTVKSLLSSRTSSILPDILWTSILALKESADTFPPLKSAVGGVIALYDIAERAKHSRSDALAIALRTKEIMDVVADAVPDASKISPSMLFSIERFTVLLEEIRGSMEAITLTSKVSRVIHLNRNERILQSIKVRLDDAYRDFLAASALRLEVGQEQLVMQQTQIYLDLKTVSTTTNGLALDLQRHARVAVLFRRPLSSII</sequence>
<evidence type="ECO:0000313" key="1">
    <source>
        <dbReference type="EMBL" id="KAF7369289.1"/>
    </source>
</evidence>
<dbReference type="CDD" id="cd21037">
    <property type="entry name" value="MLKL_NTD"/>
    <property type="match status" value="1"/>
</dbReference>